<evidence type="ECO:0000313" key="1">
    <source>
        <dbReference type="EMBL" id="MCY9520015.1"/>
    </source>
</evidence>
<dbReference type="InterPro" id="IPR037208">
    <property type="entry name" value="Spo0E-like_sf"/>
</dbReference>
<gene>
    <name evidence="1" type="ORF">M5X09_10010</name>
</gene>
<dbReference type="RefSeq" id="WP_420874747.1">
    <property type="nucleotide sequence ID" value="NZ_JAMDMC010000018.1"/>
</dbReference>
<evidence type="ECO:0000313" key="2">
    <source>
        <dbReference type="Proteomes" id="UP001207626"/>
    </source>
</evidence>
<sequence length="41" mass="5086">MKSFNDEYVIELSQELDTYILQFQKKNYLQFHRNSKMENPD</sequence>
<reference evidence="1 2" key="1">
    <citation type="submission" date="2022-05" db="EMBL/GenBank/DDBJ databases">
        <title>Genome Sequencing of Bee-Associated Microbes.</title>
        <authorList>
            <person name="Dunlap C."/>
        </authorList>
    </citation>
    <scope>NUCLEOTIDE SEQUENCE [LARGE SCALE GENOMIC DNA]</scope>
    <source>
        <strain evidence="1 2">NRRL NRS-1438</strain>
    </source>
</reference>
<keyword evidence="2" id="KW-1185">Reference proteome</keyword>
<name>A0ABT4DRN4_9BACL</name>
<organism evidence="1 2">
    <name type="scientific">Paenibacillus apiarius</name>
    <dbReference type="NCBI Taxonomy" id="46240"/>
    <lineage>
        <taxon>Bacteria</taxon>
        <taxon>Bacillati</taxon>
        <taxon>Bacillota</taxon>
        <taxon>Bacilli</taxon>
        <taxon>Bacillales</taxon>
        <taxon>Paenibacillaceae</taxon>
        <taxon>Paenibacillus</taxon>
    </lineage>
</organism>
<dbReference type="Gene3D" id="4.10.280.10">
    <property type="entry name" value="Helix-loop-helix DNA-binding domain"/>
    <property type="match status" value="1"/>
</dbReference>
<dbReference type="InterPro" id="IPR018540">
    <property type="entry name" value="Spo0E-like"/>
</dbReference>
<comment type="caution">
    <text evidence="1">The sequence shown here is derived from an EMBL/GenBank/DDBJ whole genome shotgun (WGS) entry which is preliminary data.</text>
</comment>
<dbReference type="Proteomes" id="UP001207626">
    <property type="component" value="Unassembled WGS sequence"/>
</dbReference>
<protein>
    <submittedName>
        <fullName evidence="1">Aspartyl-phosphate phosphatase Spo0E family protein</fullName>
    </submittedName>
</protein>
<dbReference type="Pfam" id="PF09388">
    <property type="entry name" value="SpoOE-like"/>
    <property type="match status" value="1"/>
</dbReference>
<dbReference type="EMBL" id="JAMDLW010000011">
    <property type="protein sequence ID" value="MCY9520015.1"/>
    <property type="molecule type" value="Genomic_DNA"/>
</dbReference>
<dbReference type="SUPFAM" id="SSF140500">
    <property type="entry name" value="BAS1536-like"/>
    <property type="match status" value="1"/>
</dbReference>
<accession>A0ABT4DRN4</accession>
<proteinExistence type="predicted"/>
<dbReference type="InterPro" id="IPR036638">
    <property type="entry name" value="HLH_DNA-bd_sf"/>
</dbReference>